<name>A0ABY5P945_9LACT</name>
<sequence length="545" mass="64374">MKPYFTNVLDVILKNGPINNNSKTVPEYILQGEELNLQIVIPPIETDLDSYEIMYELNSEIKNYTNLYLVEFVKPKNIIDEQIDEDHIINSDNLYPDRLKKINLSGSIEIKKNEWTTFWLSIKSLDFYTKQDIKIIFNLTSFSKKEEITFKTKVIDKILPKSNIYHTEWLHTDSLCQYYNINPFSEEYWYVVENYIKLAYDHSQNMVLTPIFTPALDTEENEERQTIQLINVKKIKGEYFFDFSNLTKWSNMLKRIGIENIEFPPFFTQWGAKFTPKIIVSENGKDVKEFGWHVPYDSDSYRVFLRKFLPELDKWIVENGWINHAFIHISDEPNNDSVTNYQSGKKIISENLHNVKYIDALSEFIYYEQNLVDIPIVGTPSIDKFISEDVKNIWCYYCGVHNNKVSNRYVDQYPRRTQIIGLQMYRYDIKGFLHWGYNYWFTELSKKFIDSFENFGGEDELPAGDAFVVYPGPDYTVYPSIRLKLIFEAFQDIRICTLSEKYIGKDSVLRVINGKLPDLDFNTHGKILENLTDIRNELKLMLVDE</sequence>
<protein>
    <submittedName>
        <fullName evidence="2">DUF4091 domain-containing protein</fullName>
    </submittedName>
</protein>
<dbReference type="InterPro" id="IPR025150">
    <property type="entry name" value="GH123_cat"/>
</dbReference>
<evidence type="ECO:0000313" key="2">
    <source>
        <dbReference type="EMBL" id="UUX35274.1"/>
    </source>
</evidence>
<organism evidence="2 3">
    <name type="scientific">Fundicoccus culcitae</name>
    <dbReference type="NCBI Taxonomy" id="2969821"/>
    <lineage>
        <taxon>Bacteria</taxon>
        <taxon>Bacillati</taxon>
        <taxon>Bacillota</taxon>
        <taxon>Bacilli</taxon>
        <taxon>Lactobacillales</taxon>
        <taxon>Aerococcaceae</taxon>
        <taxon>Fundicoccus</taxon>
    </lineage>
</organism>
<dbReference type="Pfam" id="PF13320">
    <property type="entry name" value="GH123_cat"/>
    <property type="match status" value="1"/>
</dbReference>
<gene>
    <name evidence="2" type="ORF">NRE15_06420</name>
</gene>
<keyword evidence="3" id="KW-1185">Reference proteome</keyword>
<dbReference type="RefSeq" id="WP_313794765.1">
    <property type="nucleotide sequence ID" value="NZ_CP102453.1"/>
</dbReference>
<proteinExistence type="predicted"/>
<reference evidence="2 3" key="1">
    <citation type="submission" date="2022-08" db="EMBL/GenBank/DDBJ databases">
        <title>Aerococcaceae sp. nov isolated from spoiled eye mask.</title>
        <authorList>
            <person name="Zhou G."/>
            <person name="Xie X.-B."/>
            <person name="Shi Q.-S."/>
            <person name="Wang Y.-S."/>
            <person name="Wen X."/>
            <person name="Peng H."/>
            <person name="Yang X.-J."/>
            <person name="Tao H.-B."/>
            <person name="Huang X.-M."/>
        </authorList>
    </citation>
    <scope>NUCLEOTIDE SEQUENCE [LARGE SCALE GENOMIC DNA]</scope>
    <source>
        <strain evidence="3">DM20194951</strain>
    </source>
</reference>
<dbReference type="EMBL" id="CP102453">
    <property type="protein sequence ID" value="UUX35274.1"/>
    <property type="molecule type" value="Genomic_DNA"/>
</dbReference>
<evidence type="ECO:0000313" key="3">
    <source>
        <dbReference type="Proteomes" id="UP001315967"/>
    </source>
</evidence>
<evidence type="ECO:0000259" key="1">
    <source>
        <dbReference type="Pfam" id="PF13320"/>
    </source>
</evidence>
<feature type="domain" description="Glycoside hydrolase 123 catalytic" evidence="1">
    <location>
        <begin position="169"/>
        <end position="497"/>
    </location>
</feature>
<dbReference type="Proteomes" id="UP001315967">
    <property type="component" value="Chromosome"/>
</dbReference>
<accession>A0ABY5P945</accession>